<dbReference type="Proteomes" id="UP000319342">
    <property type="component" value="Chromosome"/>
</dbReference>
<evidence type="ECO:0000256" key="1">
    <source>
        <dbReference type="SAM" id="MobiDB-lite"/>
    </source>
</evidence>
<protein>
    <submittedName>
        <fullName evidence="2">Uncharacterized protein</fullName>
    </submittedName>
</protein>
<organism evidence="2 3">
    <name type="scientific">Rohdeia mirabilis</name>
    <dbReference type="NCBI Taxonomy" id="2528008"/>
    <lineage>
        <taxon>Bacteria</taxon>
        <taxon>Pseudomonadati</taxon>
        <taxon>Planctomycetota</taxon>
        <taxon>Planctomycetia</taxon>
        <taxon>Planctomycetia incertae sedis</taxon>
        <taxon>Rohdeia</taxon>
    </lineage>
</organism>
<dbReference type="PROSITE" id="PS51257">
    <property type="entry name" value="PROKAR_LIPOPROTEIN"/>
    <property type="match status" value="1"/>
</dbReference>
<sequence>MKRITTALLTATISCGLLFSSCGGSDDGHDHDHEGDTHSEGDDHDHDHADGDDHDHDHEEHTAERSLGVVSVGASTFSVAIGGDIEPGASVHVDIDHTAGAEPAAIRVWIGDASGSGSLKGKAVASGDTFHGDAEVPSPMAPGSALWIEVEARDGSRATGSIAF</sequence>
<feature type="compositionally biased region" description="Basic and acidic residues" evidence="1">
    <location>
        <begin position="27"/>
        <end position="64"/>
    </location>
</feature>
<evidence type="ECO:0000313" key="2">
    <source>
        <dbReference type="EMBL" id="QDU83356.1"/>
    </source>
</evidence>
<feature type="region of interest" description="Disordered" evidence="1">
    <location>
        <begin position="27"/>
        <end position="65"/>
    </location>
</feature>
<proteinExistence type="predicted"/>
<keyword evidence="3" id="KW-1185">Reference proteome</keyword>
<accession>A0A518CVU9</accession>
<dbReference type="EMBL" id="CP036290">
    <property type="protein sequence ID" value="QDU83356.1"/>
    <property type="molecule type" value="Genomic_DNA"/>
</dbReference>
<evidence type="ECO:0000313" key="3">
    <source>
        <dbReference type="Proteomes" id="UP000319342"/>
    </source>
</evidence>
<dbReference type="RefSeq" id="WP_145182896.1">
    <property type="nucleotide sequence ID" value="NZ_CP036290.1"/>
</dbReference>
<gene>
    <name evidence="2" type="ORF">Pla163_04550</name>
</gene>
<reference evidence="2 3" key="1">
    <citation type="submission" date="2019-02" db="EMBL/GenBank/DDBJ databases">
        <title>Deep-cultivation of Planctomycetes and their phenomic and genomic characterization uncovers novel biology.</title>
        <authorList>
            <person name="Wiegand S."/>
            <person name="Jogler M."/>
            <person name="Boedeker C."/>
            <person name="Pinto D."/>
            <person name="Vollmers J."/>
            <person name="Rivas-Marin E."/>
            <person name="Kohn T."/>
            <person name="Peeters S.H."/>
            <person name="Heuer A."/>
            <person name="Rast P."/>
            <person name="Oberbeckmann S."/>
            <person name="Bunk B."/>
            <person name="Jeske O."/>
            <person name="Meyerdierks A."/>
            <person name="Storesund J.E."/>
            <person name="Kallscheuer N."/>
            <person name="Luecker S."/>
            <person name="Lage O.M."/>
            <person name="Pohl T."/>
            <person name="Merkel B.J."/>
            <person name="Hornburger P."/>
            <person name="Mueller R.-W."/>
            <person name="Bruemmer F."/>
            <person name="Labrenz M."/>
            <person name="Spormann A.M."/>
            <person name="Op den Camp H."/>
            <person name="Overmann J."/>
            <person name="Amann R."/>
            <person name="Jetten M.S.M."/>
            <person name="Mascher T."/>
            <person name="Medema M.H."/>
            <person name="Devos D.P."/>
            <person name="Kaster A.-K."/>
            <person name="Ovreas L."/>
            <person name="Rohde M."/>
            <person name="Galperin M.Y."/>
            <person name="Jogler C."/>
        </authorList>
    </citation>
    <scope>NUCLEOTIDE SEQUENCE [LARGE SCALE GENOMIC DNA]</scope>
    <source>
        <strain evidence="2 3">Pla163</strain>
    </source>
</reference>
<name>A0A518CVU9_9BACT</name>
<dbReference type="AlphaFoldDB" id="A0A518CVU9"/>